<dbReference type="InterPro" id="IPR055210">
    <property type="entry name" value="CtpA/B_N"/>
</dbReference>
<evidence type="ECO:0000256" key="4">
    <source>
        <dbReference type="ARBA" id="ARBA00022825"/>
    </source>
</evidence>
<feature type="transmembrane region" description="Helical" evidence="6">
    <location>
        <begin position="16"/>
        <end position="38"/>
    </location>
</feature>
<evidence type="ECO:0000313" key="8">
    <source>
        <dbReference type="EMBL" id="KKQ40255.1"/>
    </source>
</evidence>
<dbReference type="SMART" id="SM00228">
    <property type="entry name" value="PDZ"/>
    <property type="match status" value="1"/>
</dbReference>
<evidence type="ECO:0000259" key="7">
    <source>
        <dbReference type="PROSITE" id="PS50106"/>
    </source>
</evidence>
<dbReference type="SUPFAM" id="SSF50156">
    <property type="entry name" value="PDZ domain-like"/>
    <property type="match status" value="1"/>
</dbReference>
<dbReference type="FunFam" id="2.30.42.10:FF:000063">
    <property type="entry name" value="Peptidase, S41 family"/>
    <property type="match status" value="1"/>
</dbReference>
<reference evidence="8 9" key="1">
    <citation type="journal article" date="2015" name="Nature">
        <title>rRNA introns, odd ribosomes, and small enigmatic genomes across a large radiation of phyla.</title>
        <authorList>
            <person name="Brown C.T."/>
            <person name="Hug L.A."/>
            <person name="Thomas B.C."/>
            <person name="Sharon I."/>
            <person name="Castelle C.J."/>
            <person name="Singh A."/>
            <person name="Wilkins M.J."/>
            <person name="Williams K.H."/>
            <person name="Banfield J.F."/>
        </authorList>
    </citation>
    <scope>NUCLEOTIDE SEQUENCE [LARGE SCALE GENOMIC DNA]</scope>
</reference>
<dbReference type="Gene3D" id="3.30.750.44">
    <property type="match status" value="1"/>
</dbReference>
<dbReference type="Pfam" id="PF22694">
    <property type="entry name" value="CtpB_N-like"/>
    <property type="match status" value="1"/>
</dbReference>
<dbReference type="GO" id="GO:0008236">
    <property type="term" value="F:serine-type peptidase activity"/>
    <property type="evidence" value="ECO:0007669"/>
    <property type="project" value="UniProtKB-KW"/>
</dbReference>
<keyword evidence="2 5" id="KW-0645">Protease</keyword>
<dbReference type="NCBIfam" id="TIGR00225">
    <property type="entry name" value="prc"/>
    <property type="match status" value="1"/>
</dbReference>
<keyword evidence="3 5" id="KW-0378">Hydrolase</keyword>
<dbReference type="InterPro" id="IPR004447">
    <property type="entry name" value="Peptidase_S41A"/>
</dbReference>
<evidence type="ECO:0000256" key="6">
    <source>
        <dbReference type="SAM" id="Phobius"/>
    </source>
</evidence>
<evidence type="ECO:0000256" key="2">
    <source>
        <dbReference type="ARBA" id="ARBA00022670"/>
    </source>
</evidence>
<dbReference type="InterPro" id="IPR036034">
    <property type="entry name" value="PDZ_sf"/>
</dbReference>
<dbReference type="STRING" id="1619036.US58_C0022G0004"/>
<protein>
    <submittedName>
        <fullName evidence="8">Carboxyl-terminal protease</fullName>
    </submittedName>
</protein>
<dbReference type="GO" id="GO:0030288">
    <property type="term" value="C:outer membrane-bounded periplasmic space"/>
    <property type="evidence" value="ECO:0007669"/>
    <property type="project" value="TreeGrafter"/>
</dbReference>
<keyword evidence="6" id="KW-1133">Transmembrane helix</keyword>
<dbReference type="EMBL" id="LBTN01000022">
    <property type="protein sequence ID" value="KKQ40255.1"/>
    <property type="molecule type" value="Genomic_DNA"/>
</dbReference>
<dbReference type="Gene3D" id="3.90.226.10">
    <property type="entry name" value="2-enoyl-CoA Hydratase, Chain A, domain 1"/>
    <property type="match status" value="1"/>
</dbReference>
<evidence type="ECO:0000256" key="5">
    <source>
        <dbReference type="RuleBase" id="RU004404"/>
    </source>
</evidence>
<dbReference type="CDD" id="cd07560">
    <property type="entry name" value="Peptidase_S41_CPP"/>
    <property type="match status" value="1"/>
</dbReference>
<dbReference type="Proteomes" id="UP000034333">
    <property type="component" value="Unassembled WGS sequence"/>
</dbReference>
<keyword evidence="6" id="KW-0472">Membrane</keyword>
<dbReference type="GO" id="GO:0004175">
    <property type="term" value="F:endopeptidase activity"/>
    <property type="evidence" value="ECO:0007669"/>
    <property type="project" value="TreeGrafter"/>
</dbReference>
<dbReference type="CDD" id="cd06782">
    <property type="entry name" value="cpPDZ_CPP-like"/>
    <property type="match status" value="1"/>
</dbReference>
<dbReference type="PANTHER" id="PTHR32060">
    <property type="entry name" value="TAIL-SPECIFIC PROTEASE"/>
    <property type="match status" value="1"/>
</dbReference>
<dbReference type="Pfam" id="PF03572">
    <property type="entry name" value="Peptidase_S41"/>
    <property type="match status" value="1"/>
</dbReference>
<gene>
    <name evidence="8" type="ORF">US58_C0022G0004</name>
</gene>
<organism evidence="8 9">
    <name type="scientific">Candidatus Magasanikbacteria bacterium GW2011_GWA2_37_8</name>
    <dbReference type="NCBI Taxonomy" id="1619036"/>
    <lineage>
        <taxon>Bacteria</taxon>
        <taxon>Candidatus Magasanikiibacteriota</taxon>
    </lineage>
</organism>
<dbReference type="Gene3D" id="2.30.42.10">
    <property type="match status" value="1"/>
</dbReference>
<keyword evidence="6" id="KW-0812">Transmembrane</keyword>
<evidence type="ECO:0000256" key="1">
    <source>
        <dbReference type="ARBA" id="ARBA00009179"/>
    </source>
</evidence>
<proteinExistence type="inferred from homology"/>
<dbReference type="PANTHER" id="PTHR32060:SF30">
    <property type="entry name" value="CARBOXY-TERMINAL PROCESSING PROTEASE CTPA"/>
    <property type="match status" value="1"/>
</dbReference>
<feature type="domain" description="PDZ" evidence="7">
    <location>
        <begin position="120"/>
        <end position="188"/>
    </location>
</feature>
<accession>A0A0G0HNV2</accession>
<evidence type="ECO:0000256" key="3">
    <source>
        <dbReference type="ARBA" id="ARBA00022801"/>
    </source>
</evidence>
<keyword evidence="4 5" id="KW-0720">Serine protease</keyword>
<sequence>MDTSPIRFRAGRYANLYLVIILFIAVFGLGIMVGQAIAAKKTIKVADATNIDKVLNLYTTNLAEKNSSVDFNQFWQVWEEIKKSYVKQPVKDSDLFYGAIQGMVYALGDPHSLYFPPKAAEEFVKSMSGEFEGIGAEIGIKNNQLVVVSPLPGTPAAKAGLRPGDQIILINGTSTVGLDTSSAVEQIRGKANTTVVLNIMRAGWEKPQDISIVRRKINIPSVTFEDKGNGVAYMRVMQFNDTTMDQFNQAIKQIQKKKLNKIILDLRGNPGGYLDMAVAMGSEWVKDGVIVTEKYSNGESNVNYTEGTHRLAGIPTVVLVNGGSASAAEIVAGALQDYKFATIIGEKTYGKGSVQNYEPFSDGSALKLTIAEWFTPNDKNINEQGIKPDIEVKEEWEKEAVGQDIMIDKAVELLKTPQN</sequence>
<dbReference type="Pfam" id="PF00595">
    <property type="entry name" value="PDZ"/>
    <property type="match status" value="1"/>
</dbReference>
<dbReference type="GO" id="GO:0006508">
    <property type="term" value="P:proteolysis"/>
    <property type="evidence" value="ECO:0007669"/>
    <property type="project" value="UniProtKB-KW"/>
</dbReference>
<dbReference type="PROSITE" id="PS50106">
    <property type="entry name" value="PDZ"/>
    <property type="match status" value="1"/>
</dbReference>
<name>A0A0G0HNV2_9BACT</name>
<dbReference type="InterPro" id="IPR029045">
    <property type="entry name" value="ClpP/crotonase-like_dom_sf"/>
</dbReference>
<comment type="caution">
    <text evidence="8">The sequence shown here is derived from an EMBL/GenBank/DDBJ whole genome shotgun (WGS) entry which is preliminary data.</text>
</comment>
<dbReference type="GO" id="GO:0007165">
    <property type="term" value="P:signal transduction"/>
    <property type="evidence" value="ECO:0007669"/>
    <property type="project" value="TreeGrafter"/>
</dbReference>
<dbReference type="SUPFAM" id="SSF52096">
    <property type="entry name" value="ClpP/crotonase"/>
    <property type="match status" value="1"/>
</dbReference>
<dbReference type="AlphaFoldDB" id="A0A0G0HNV2"/>
<evidence type="ECO:0000313" key="9">
    <source>
        <dbReference type="Proteomes" id="UP000034333"/>
    </source>
</evidence>
<comment type="similarity">
    <text evidence="1 5">Belongs to the peptidase S41A family.</text>
</comment>
<dbReference type="SMART" id="SM00245">
    <property type="entry name" value="TSPc"/>
    <property type="match status" value="1"/>
</dbReference>
<dbReference type="InterPro" id="IPR005151">
    <property type="entry name" value="Tail-specific_protease"/>
</dbReference>
<dbReference type="InterPro" id="IPR001478">
    <property type="entry name" value="PDZ"/>
</dbReference>